<name>A0A811SBM8_9POAL</name>
<evidence type="ECO:0000313" key="4">
    <source>
        <dbReference type="Proteomes" id="UP000604825"/>
    </source>
</evidence>
<feature type="transmembrane region" description="Helical" evidence="1">
    <location>
        <begin position="425"/>
        <end position="444"/>
    </location>
</feature>
<feature type="transmembrane region" description="Helical" evidence="1">
    <location>
        <begin position="361"/>
        <end position="385"/>
    </location>
</feature>
<dbReference type="Pfam" id="PF04578">
    <property type="entry name" value="DUF594"/>
    <property type="match status" value="1"/>
</dbReference>
<dbReference type="Proteomes" id="UP000604825">
    <property type="component" value="Unassembled WGS sequence"/>
</dbReference>
<dbReference type="Pfam" id="PF13968">
    <property type="entry name" value="DUF4220"/>
    <property type="match status" value="1"/>
</dbReference>
<evidence type="ECO:0000256" key="1">
    <source>
        <dbReference type="SAM" id="Phobius"/>
    </source>
</evidence>
<keyword evidence="1" id="KW-0472">Membrane</keyword>
<dbReference type="InterPro" id="IPR007658">
    <property type="entry name" value="DUF594"/>
</dbReference>
<dbReference type="EMBL" id="CAJGYO010000018">
    <property type="protein sequence ID" value="CAD6337968.1"/>
    <property type="molecule type" value="Genomic_DNA"/>
</dbReference>
<feature type="transmembrane region" description="Helical" evidence="1">
    <location>
        <begin position="75"/>
        <end position="96"/>
    </location>
</feature>
<dbReference type="InterPro" id="IPR025315">
    <property type="entry name" value="DUF4220"/>
</dbReference>
<keyword evidence="4" id="KW-1185">Reference proteome</keyword>
<reference evidence="3" key="1">
    <citation type="submission" date="2020-10" db="EMBL/GenBank/DDBJ databases">
        <authorList>
            <person name="Han B."/>
            <person name="Lu T."/>
            <person name="Zhao Q."/>
            <person name="Huang X."/>
            <person name="Zhao Y."/>
        </authorList>
    </citation>
    <scope>NUCLEOTIDE SEQUENCE</scope>
</reference>
<dbReference type="OrthoDB" id="660093at2759"/>
<feature type="domain" description="DUF4220" evidence="2">
    <location>
        <begin position="118"/>
        <end position="507"/>
    </location>
</feature>
<evidence type="ECO:0000313" key="3">
    <source>
        <dbReference type="EMBL" id="CAD6337968.1"/>
    </source>
</evidence>
<accession>A0A811SBM8</accession>
<feature type="transmembrane region" description="Helical" evidence="1">
    <location>
        <begin position="450"/>
        <end position="469"/>
    </location>
</feature>
<sequence length="792" mass="88006">MVSASVIMFVLAGLFFNLNLFSGISDVSATLDPKVRLFLSSALSLLLPVMSYLFSEAKNAAVGASFSSSATSGRAAAELSMGAGLILAWMLLVELLRKKVDEIRMRGFSGSIQRAGRVVWLGSLVFFNIRSTGRKALFAILWILCATRVVQRIAYTEIGKNSYAHGKNARLINSYMAKKLEEDEERRQAAAAPRGARHDDDVEQAAHQVNNGRDLLESCSYIVMGEEKMVRQPTADGYELDLTTLGGGDSGGVITVGKVWELNENDDTFASPSEVQRLKRLCLSFALFKLLRRKFERLPAVTDKEAEDCRSLIFRGLLHHSRNAGGNSAAAEEVFQVMNDEVVFLSEYYHSVVPVVLASPFFLFVNYFLVLAVVAALCVMTVILCGNGDAVYAFTSIGDDNYTFRAGIGKIAICLVLKAKNSPEAFFSIVDLSITLLLFVIYFYEEIWEFFVFLLSNWFMVSLVCSYMAKPHWRDSPWIRYAFHRIIWLRSMLNHGSLSFRQFSVLHHRWPLGLPFFSTLSLVLRTELVPKNLKHSIIERLLDLDHGHCTGGSTAYHTPLSNGKAALQSNIFLFDKLSWACRSDSVSEVFLTWHIATSILEVQSGQQRGDEAAAQRTAVRLSKYCAYLVAFHPELLPDNPEKTERVVDDMKAELGGIFCCWEYYLLSQSARAKKIMDAATSTGSDQVNGVVRNGGKLGSLLDGFRVADAWKVLADVWTELIVFVAPSSDEERVKGHQDVLVQGGEFITVLWALTTHIGVSHGANKLPVKTLEDLMGESMRNAPHIAPEISIM</sequence>
<feature type="transmembrane region" description="Helical" evidence="1">
    <location>
        <begin position="37"/>
        <end position="55"/>
    </location>
</feature>
<keyword evidence="1" id="KW-0812">Transmembrane</keyword>
<feature type="transmembrane region" description="Helical" evidence="1">
    <location>
        <begin position="6"/>
        <end position="25"/>
    </location>
</feature>
<protein>
    <recommendedName>
        <fullName evidence="2">DUF4220 domain-containing protein</fullName>
    </recommendedName>
</protein>
<proteinExistence type="predicted"/>
<dbReference type="PANTHER" id="PTHR31325">
    <property type="entry name" value="OS01G0798800 PROTEIN-RELATED"/>
    <property type="match status" value="1"/>
</dbReference>
<dbReference type="AlphaFoldDB" id="A0A811SBM8"/>
<organism evidence="3 4">
    <name type="scientific">Miscanthus lutarioriparius</name>
    <dbReference type="NCBI Taxonomy" id="422564"/>
    <lineage>
        <taxon>Eukaryota</taxon>
        <taxon>Viridiplantae</taxon>
        <taxon>Streptophyta</taxon>
        <taxon>Embryophyta</taxon>
        <taxon>Tracheophyta</taxon>
        <taxon>Spermatophyta</taxon>
        <taxon>Magnoliopsida</taxon>
        <taxon>Liliopsida</taxon>
        <taxon>Poales</taxon>
        <taxon>Poaceae</taxon>
        <taxon>PACMAD clade</taxon>
        <taxon>Panicoideae</taxon>
        <taxon>Andropogonodae</taxon>
        <taxon>Andropogoneae</taxon>
        <taxon>Saccharinae</taxon>
        <taxon>Miscanthus</taxon>
    </lineage>
</organism>
<gene>
    <name evidence="3" type="ORF">NCGR_LOCUS62066</name>
</gene>
<keyword evidence="1" id="KW-1133">Transmembrane helix</keyword>
<comment type="caution">
    <text evidence="3">The sequence shown here is derived from an EMBL/GenBank/DDBJ whole genome shotgun (WGS) entry which is preliminary data.</text>
</comment>
<evidence type="ECO:0000259" key="2">
    <source>
        <dbReference type="Pfam" id="PF13968"/>
    </source>
</evidence>